<name>A0A9X2HLH4_9SPHN</name>
<dbReference type="InterPro" id="IPR029058">
    <property type="entry name" value="AB_hydrolase_fold"/>
</dbReference>
<dbReference type="EMBL" id="JAMLDX010000003">
    <property type="protein sequence ID" value="MCP3729949.1"/>
    <property type="molecule type" value="Genomic_DNA"/>
</dbReference>
<dbReference type="RefSeq" id="WP_254292053.1">
    <property type="nucleotide sequence ID" value="NZ_JAMLDX010000003.1"/>
</dbReference>
<keyword evidence="1" id="KW-0732">Signal</keyword>
<dbReference type="SUPFAM" id="SSF53474">
    <property type="entry name" value="alpha/beta-Hydrolases"/>
    <property type="match status" value="1"/>
</dbReference>
<dbReference type="Gene3D" id="3.40.50.1820">
    <property type="entry name" value="alpha/beta hydrolase"/>
    <property type="match status" value="1"/>
</dbReference>
<comment type="caution">
    <text evidence="2">The sequence shown here is derived from an EMBL/GenBank/DDBJ whole genome shotgun (WGS) entry which is preliminary data.</text>
</comment>
<feature type="signal peptide" evidence="1">
    <location>
        <begin position="1"/>
        <end position="20"/>
    </location>
</feature>
<reference evidence="2" key="1">
    <citation type="submission" date="2022-05" db="EMBL/GenBank/DDBJ databases">
        <title>Sphingomonas sp. strain MG17 Genome sequencing and assembly.</title>
        <authorList>
            <person name="Kim I."/>
        </authorList>
    </citation>
    <scope>NUCLEOTIDE SEQUENCE</scope>
    <source>
        <strain evidence="2">MG17</strain>
    </source>
</reference>
<gene>
    <name evidence="2" type="ORF">M9978_05860</name>
</gene>
<dbReference type="Proteomes" id="UP001139451">
    <property type="component" value="Unassembled WGS sequence"/>
</dbReference>
<evidence type="ECO:0000313" key="2">
    <source>
        <dbReference type="EMBL" id="MCP3729949.1"/>
    </source>
</evidence>
<dbReference type="AlphaFoldDB" id="A0A9X2HLH4"/>
<evidence type="ECO:0000256" key="1">
    <source>
        <dbReference type="SAM" id="SignalP"/>
    </source>
</evidence>
<organism evidence="2 3">
    <name type="scientific">Sphingomonas tagetis</name>
    <dbReference type="NCBI Taxonomy" id="2949092"/>
    <lineage>
        <taxon>Bacteria</taxon>
        <taxon>Pseudomonadati</taxon>
        <taxon>Pseudomonadota</taxon>
        <taxon>Alphaproteobacteria</taxon>
        <taxon>Sphingomonadales</taxon>
        <taxon>Sphingomonadaceae</taxon>
        <taxon>Sphingomonas</taxon>
    </lineage>
</organism>
<keyword evidence="3" id="KW-1185">Reference proteome</keyword>
<feature type="chain" id="PRO_5040917082" description="Alpha/beta hydrolase family protein" evidence="1">
    <location>
        <begin position="21"/>
        <end position="554"/>
    </location>
</feature>
<evidence type="ECO:0000313" key="3">
    <source>
        <dbReference type="Proteomes" id="UP001139451"/>
    </source>
</evidence>
<protein>
    <recommendedName>
        <fullName evidence="4">Alpha/beta hydrolase family protein</fullName>
    </recommendedName>
</protein>
<accession>A0A9X2HLH4</accession>
<proteinExistence type="predicted"/>
<evidence type="ECO:0008006" key="4">
    <source>
        <dbReference type="Google" id="ProtNLM"/>
    </source>
</evidence>
<sequence length="554" mass="60573">MRIGMVLLMMAGALAPAASAGGQDRQGVRPARAPVPAFECKAYVAYDRDQELPGYLIPTKAGARTCVPFTTARFQPPKDYRGADYYVDEFTDVKLRADWEACKRDKACHERVFAQVMKRHPPNREYGLTDQRGRFLLGKVVERGGATDLTQVRRPGYFARAPYNEPIAAVDPHTYVVEFTVPVEAYERIHRKMSGDIRIRGWYIRGKGVEDGQGNRKRALIIHSGGGGDRIAAIDDPVDVGYVVDSEGIAVPNDDWPNATTGVQGQRKWRKTWREWNDAGFDVLALDRRGIGISGGFSDTNTLQQGNDLLDAVEQLRTGKGMRMLGPDGKLSAGRAAVAALRGDAPGPLPVMLSGSSRGTMASGFAMAANFDKVCSYDLPKIVCRPARRDPTIVGAILTAGFSGGVGYLPLETALKDDSRGPGRDRALFIGGIEVEHNIVFFPSSAILASMDKWPAVFLARGLWCYADSLEGSMDSYSRVNGLKELVVVRAPHAFTTFPEEERKRVSDRMIAYGRAVVHGAKTIPGGRPWRDAKELVATTSDLWEPSTKPTVVP</sequence>